<feature type="region of interest" description="Disordered" evidence="3">
    <location>
        <begin position="811"/>
        <end position="840"/>
    </location>
</feature>
<dbReference type="AlphaFoldDB" id="A0A919KTQ1"/>
<dbReference type="InterPro" id="IPR036388">
    <property type="entry name" value="WH-like_DNA-bd_sf"/>
</dbReference>
<evidence type="ECO:0000259" key="4">
    <source>
        <dbReference type="PROSITE" id="PS50043"/>
    </source>
</evidence>
<dbReference type="PROSITE" id="PS00622">
    <property type="entry name" value="HTH_LUXR_1"/>
    <property type="match status" value="1"/>
</dbReference>
<feature type="region of interest" description="Disordered" evidence="3">
    <location>
        <begin position="876"/>
        <end position="902"/>
    </location>
</feature>
<reference evidence="5" key="2">
    <citation type="submission" date="2020-09" db="EMBL/GenBank/DDBJ databases">
        <authorList>
            <person name="Sun Q."/>
            <person name="Ohkuma M."/>
        </authorList>
    </citation>
    <scope>NUCLEOTIDE SEQUENCE</scope>
    <source>
        <strain evidence="5">JCM 4646</strain>
    </source>
</reference>
<gene>
    <name evidence="5" type="ORF">GCM10018781_33100</name>
</gene>
<keyword evidence="2" id="KW-0067">ATP-binding</keyword>
<dbReference type="PRINTS" id="PR00038">
    <property type="entry name" value="HTHLUXR"/>
</dbReference>
<dbReference type="InterPro" id="IPR000792">
    <property type="entry name" value="Tscrpt_reg_LuxR_C"/>
</dbReference>
<dbReference type="GO" id="GO:0005737">
    <property type="term" value="C:cytoplasm"/>
    <property type="evidence" value="ECO:0007669"/>
    <property type="project" value="TreeGrafter"/>
</dbReference>
<organism evidence="5 6">
    <name type="scientific">Kitasatospora indigofera</name>
    <dbReference type="NCBI Taxonomy" id="67307"/>
    <lineage>
        <taxon>Bacteria</taxon>
        <taxon>Bacillati</taxon>
        <taxon>Actinomycetota</taxon>
        <taxon>Actinomycetes</taxon>
        <taxon>Kitasatosporales</taxon>
        <taxon>Streptomycetaceae</taxon>
        <taxon>Kitasatospora</taxon>
    </lineage>
</organism>
<evidence type="ECO:0000313" key="5">
    <source>
        <dbReference type="EMBL" id="GHH71621.1"/>
    </source>
</evidence>
<dbReference type="Proteomes" id="UP000617734">
    <property type="component" value="Unassembled WGS sequence"/>
</dbReference>
<dbReference type="SUPFAM" id="SSF46894">
    <property type="entry name" value="C-terminal effector domain of the bipartite response regulators"/>
    <property type="match status" value="1"/>
</dbReference>
<dbReference type="GO" id="GO:0006355">
    <property type="term" value="P:regulation of DNA-templated transcription"/>
    <property type="evidence" value="ECO:0007669"/>
    <property type="project" value="InterPro"/>
</dbReference>
<dbReference type="PROSITE" id="PS50043">
    <property type="entry name" value="HTH_LUXR_2"/>
    <property type="match status" value="1"/>
</dbReference>
<accession>A0A919KTQ1</accession>
<dbReference type="InterPro" id="IPR016032">
    <property type="entry name" value="Sig_transdc_resp-reg_C-effctor"/>
</dbReference>
<dbReference type="SMART" id="SM00421">
    <property type="entry name" value="HTH_LUXR"/>
    <property type="match status" value="1"/>
</dbReference>
<evidence type="ECO:0000256" key="1">
    <source>
        <dbReference type="ARBA" id="ARBA00022741"/>
    </source>
</evidence>
<dbReference type="InterPro" id="IPR027417">
    <property type="entry name" value="P-loop_NTPase"/>
</dbReference>
<feature type="compositionally biased region" description="Low complexity" evidence="3">
    <location>
        <begin position="1"/>
        <end position="15"/>
    </location>
</feature>
<evidence type="ECO:0000256" key="3">
    <source>
        <dbReference type="SAM" id="MobiDB-lite"/>
    </source>
</evidence>
<keyword evidence="6" id="KW-1185">Reference proteome</keyword>
<keyword evidence="1" id="KW-0547">Nucleotide-binding</keyword>
<proteinExistence type="predicted"/>
<dbReference type="SUPFAM" id="SSF52540">
    <property type="entry name" value="P-loop containing nucleoside triphosphate hydrolases"/>
    <property type="match status" value="1"/>
</dbReference>
<dbReference type="PANTHER" id="PTHR16305">
    <property type="entry name" value="TESTICULAR SOLUBLE ADENYLYL CYCLASE"/>
    <property type="match status" value="1"/>
</dbReference>
<evidence type="ECO:0000256" key="2">
    <source>
        <dbReference type="ARBA" id="ARBA00022840"/>
    </source>
</evidence>
<feature type="compositionally biased region" description="Basic and acidic residues" evidence="3">
    <location>
        <begin position="890"/>
        <end position="901"/>
    </location>
</feature>
<reference evidence="5" key="1">
    <citation type="journal article" date="2014" name="Int. J. Syst. Evol. Microbiol.">
        <title>Complete genome sequence of Corynebacterium casei LMG S-19264T (=DSM 44701T), isolated from a smear-ripened cheese.</title>
        <authorList>
            <consortium name="US DOE Joint Genome Institute (JGI-PGF)"/>
            <person name="Walter F."/>
            <person name="Albersmeier A."/>
            <person name="Kalinowski J."/>
            <person name="Ruckert C."/>
        </authorList>
    </citation>
    <scope>NUCLEOTIDE SEQUENCE</scope>
    <source>
        <strain evidence="5">JCM 4646</strain>
    </source>
</reference>
<dbReference type="CDD" id="cd06170">
    <property type="entry name" value="LuxR_C_like"/>
    <property type="match status" value="1"/>
</dbReference>
<dbReference type="Pfam" id="PF00196">
    <property type="entry name" value="GerE"/>
    <property type="match status" value="1"/>
</dbReference>
<dbReference type="EMBL" id="BNBO01000016">
    <property type="protein sequence ID" value="GHH71621.1"/>
    <property type="molecule type" value="Genomic_DNA"/>
</dbReference>
<dbReference type="PANTHER" id="PTHR16305:SF35">
    <property type="entry name" value="TRANSCRIPTIONAL ACTIVATOR DOMAIN"/>
    <property type="match status" value="1"/>
</dbReference>
<dbReference type="GO" id="GO:0004016">
    <property type="term" value="F:adenylate cyclase activity"/>
    <property type="evidence" value="ECO:0007669"/>
    <property type="project" value="TreeGrafter"/>
</dbReference>
<dbReference type="GO" id="GO:0003677">
    <property type="term" value="F:DNA binding"/>
    <property type="evidence" value="ECO:0007669"/>
    <property type="project" value="InterPro"/>
</dbReference>
<sequence length="949" mass="98861">MRVRARAAGVRGGPETESEGGGMTTTHGFDRQPLLRRALAAGAGGPVLVWVEGTAGAGKSHLLRELGALAGTADAALVEWRCGAPGARPEEGPPGGGRWEGPVLLLVDDLHRADEDERGRLRRLLEGAWPGLAAVVSYRPEELSHPGLPLGPPAARYPAGSTVLRHRLVAWDEERVRRAAEEALGGRCTPEAAGRLLERSGGVPQVVVDLLAVLRERPGEACTAGDVDSAGVPVRLAELVLGRTSALPAARRPIVWAAAVLGEPAGRDELVAVSGLGPGPGRSALLAALSGAALAELDEGSYGFPVPLAAPAVRGAVPGPLRQELHRRAADVLTGRQPVPWAAVARHRRAAGQVGGWLRAVERAALAAADAGRHQEAIGLLEQALAAALVPPRTRARLAPLLARSAVLALRSDQTVEVLTQIVRDPSLPATVRGELRLDLGLMLCNQVGRVAAGWQELETAAAELRDLRPDLAARAMSALAMPYWPGPAIDVHRGWLRKAVAATADSGDAAALATAAVARASLAMSCGDRDAWELVAALPTGSPDPVCRRHAARGLCNAADAAVWLGFYARARDLLAEGLDLSATSGAPYSEHTALGTSLLLAWWTGRWAGLAERCERLVTTTADMPFIASDARVVRGLLAFAEGDWGAAFSWLSGQGAIEPRSMPTALAATASGALVRLALARQDLAAAAEQARRAWADVAGKGVWVWAAELAPWAVEATARAGDLPAARAMVRDFAQGIEDRDVPAARASLTWSRAVLAELEDRQQEAADLYEEAAAAYRTLSRPYARALTAEGAARCLLAVPAGPPDGAEGAAAPTPGTSSDQPAGAPAADGAGGPAADATARVVAALDSCTREFGDLGAVWDAARVRALLRTQQPARKGRPPGRPSHADELSPREGEVAQLAASGLTNREIATTLHLSSRTVEQHVARAMRKTGALSRHDLARYT</sequence>
<dbReference type="Gene3D" id="1.10.10.10">
    <property type="entry name" value="Winged helix-like DNA-binding domain superfamily/Winged helix DNA-binding domain"/>
    <property type="match status" value="1"/>
</dbReference>
<evidence type="ECO:0000313" key="6">
    <source>
        <dbReference type="Proteomes" id="UP000617734"/>
    </source>
</evidence>
<feature type="region of interest" description="Disordered" evidence="3">
    <location>
        <begin position="1"/>
        <end position="29"/>
    </location>
</feature>
<comment type="caution">
    <text evidence="5">The sequence shown here is derived from an EMBL/GenBank/DDBJ whole genome shotgun (WGS) entry which is preliminary data.</text>
</comment>
<protein>
    <submittedName>
        <fullName evidence="5">Helix-turn-helix transcriptional regulator</fullName>
    </submittedName>
</protein>
<dbReference type="GO" id="GO:0005524">
    <property type="term" value="F:ATP binding"/>
    <property type="evidence" value="ECO:0007669"/>
    <property type="project" value="UniProtKB-KW"/>
</dbReference>
<feature type="domain" description="HTH luxR-type" evidence="4">
    <location>
        <begin position="888"/>
        <end position="949"/>
    </location>
</feature>
<name>A0A919KTQ1_9ACTN</name>